<dbReference type="PANTHER" id="PTHR33204">
    <property type="entry name" value="TRANSCRIPTIONAL REGULATOR, MARR FAMILY"/>
    <property type="match status" value="1"/>
</dbReference>
<evidence type="ECO:0000256" key="3">
    <source>
        <dbReference type="ARBA" id="ARBA00023163"/>
    </source>
</evidence>
<organism evidence="5 6">
    <name type="scientific">Lactiplantibacillus garii</name>
    <dbReference type="NCBI Taxonomy" id="2306423"/>
    <lineage>
        <taxon>Bacteria</taxon>
        <taxon>Bacillati</taxon>
        <taxon>Bacillota</taxon>
        <taxon>Bacilli</taxon>
        <taxon>Lactobacillales</taxon>
        <taxon>Lactobacillaceae</taxon>
        <taxon>Lactiplantibacillus</taxon>
    </lineage>
</organism>
<keyword evidence="2" id="KW-0238">DNA-binding</keyword>
<evidence type="ECO:0000313" key="6">
    <source>
        <dbReference type="Proteomes" id="UP000283633"/>
    </source>
</evidence>
<proteinExistence type="predicted"/>
<dbReference type="Pfam" id="PF01638">
    <property type="entry name" value="HxlR"/>
    <property type="match status" value="1"/>
</dbReference>
<evidence type="ECO:0000256" key="1">
    <source>
        <dbReference type="ARBA" id="ARBA00023015"/>
    </source>
</evidence>
<dbReference type="EMBL" id="QWZQ01000016">
    <property type="protein sequence ID" value="RRK10678.1"/>
    <property type="molecule type" value="Genomic_DNA"/>
</dbReference>
<feature type="domain" description="HTH hxlR-type" evidence="4">
    <location>
        <begin position="12"/>
        <end position="111"/>
    </location>
</feature>
<sequence>MQRYRYDCEPGCPVVSTLQIIAGKWKAVLIYHLMHHTVLRFHDFHRLLPALQPRMLARQLHELEADGIIQKTIYPVMPPKTEYRLTDLGRSLEPIISEMAKWGQRYNEINPDLATN</sequence>
<keyword evidence="1" id="KW-0805">Transcription regulation</keyword>
<dbReference type="InterPro" id="IPR002577">
    <property type="entry name" value="HTH_HxlR"/>
</dbReference>
<evidence type="ECO:0000256" key="2">
    <source>
        <dbReference type="ARBA" id="ARBA00023125"/>
    </source>
</evidence>
<dbReference type="PANTHER" id="PTHR33204:SF33">
    <property type="entry name" value="TRANSCRIPTIONAL REGULATOR, MARR FAMILY"/>
    <property type="match status" value="1"/>
</dbReference>
<accession>A0A3R8KF11</accession>
<dbReference type="AlphaFoldDB" id="A0A3R8KF11"/>
<dbReference type="Gene3D" id="1.10.10.10">
    <property type="entry name" value="Winged helix-like DNA-binding domain superfamily/Winged helix DNA-binding domain"/>
    <property type="match status" value="1"/>
</dbReference>
<dbReference type="SUPFAM" id="SSF46785">
    <property type="entry name" value="Winged helix' DNA-binding domain"/>
    <property type="match status" value="1"/>
</dbReference>
<keyword evidence="3" id="KW-0804">Transcription</keyword>
<evidence type="ECO:0000313" key="5">
    <source>
        <dbReference type="EMBL" id="RRK10678.1"/>
    </source>
</evidence>
<reference evidence="5 6" key="1">
    <citation type="submission" date="2018-08" db="EMBL/GenBank/DDBJ databases">
        <title>Genome Lactobacillus garii FI11369.</title>
        <authorList>
            <person name="Diaz M."/>
            <person name="Narbad A."/>
        </authorList>
    </citation>
    <scope>NUCLEOTIDE SEQUENCE [LARGE SCALE GENOMIC DNA]</scope>
    <source>
        <strain evidence="5 6">FI11369</strain>
    </source>
</reference>
<name>A0A3R8KF11_9LACO</name>
<evidence type="ECO:0000259" key="4">
    <source>
        <dbReference type="PROSITE" id="PS51118"/>
    </source>
</evidence>
<protein>
    <submittedName>
        <fullName evidence="5">Transcriptional regulator</fullName>
    </submittedName>
</protein>
<dbReference type="Proteomes" id="UP000283633">
    <property type="component" value="Unassembled WGS sequence"/>
</dbReference>
<comment type="caution">
    <text evidence="5">The sequence shown here is derived from an EMBL/GenBank/DDBJ whole genome shotgun (WGS) entry which is preliminary data.</text>
</comment>
<dbReference type="GO" id="GO:0003677">
    <property type="term" value="F:DNA binding"/>
    <property type="evidence" value="ECO:0007669"/>
    <property type="project" value="UniProtKB-KW"/>
</dbReference>
<dbReference type="OrthoDB" id="9791143at2"/>
<dbReference type="RefSeq" id="WP_125072090.1">
    <property type="nucleotide sequence ID" value="NZ_QWZQ01000016.1"/>
</dbReference>
<dbReference type="InterPro" id="IPR036388">
    <property type="entry name" value="WH-like_DNA-bd_sf"/>
</dbReference>
<dbReference type="PROSITE" id="PS51118">
    <property type="entry name" value="HTH_HXLR"/>
    <property type="match status" value="1"/>
</dbReference>
<dbReference type="InterPro" id="IPR036390">
    <property type="entry name" value="WH_DNA-bd_sf"/>
</dbReference>
<keyword evidence="6" id="KW-1185">Reference proteome</keyword>
<gene>
    <name evidence="5" type="ORF">D1831_06340</name>
</gene>